<reference evidence="1 2" key="1">
    <citation type="journal article" date="2019" name="Nat. Ecol. Evol.">
        <title>Megaphylogeny resolves global patterns of mushroom evolution.</title>
        <authorList>
            <person name="Varga T."/>
            <person name="Krizsan K."/>
            <person name="Foldi C."/>
            <person name="Dima B."/>
            <person name="Sanchez-Garcia M."/>
            <person name="Sanchez-Ramirez S."/>
            <person name="Szollosi G.J."/>
            <person name="Szarkandi J.G."/>
            <person name="Papp V."/>
            <person name="Albert L."/>
            <person name="Andreopoulos W."/>
            <person name="Angelini C."/>
            <person name="Antonin V."/>
            <person name="Barry K.W."/>
            <person name="Bougher N.L."/>
            <person name="Buchanan P."/>
            <person name="Buyck B."/>
            <person name="Bense V."/>
            <person name="Catcheside P."/>
            <person name="Chovatia M."/>
            <person name="Cooper J."/>
            <person name="Damon W."/>
            <person name="Desjardin D."/>
            <person name="Finy P."/>
            <person name="Geml J."/>
            <person name="Haridas S."/>
            <person name="Hughes K."/>
            <person name="Justo A."/>
            <person name="Karasinski D."/>
            <person name="Kautmanova I."/>
            <person name="Kiss B."/>
            <person name="Kocsube S."/>
            <person name="Kotiranta H."/>
            <person name="LaButti K.M."/>
            <person name="Lechner B.E."/>
            <person name="Liimatainen K."/>
            <person name="Lipzen A."/>
            <person name="Lukacs Z."/>
            <person name="Mihaltcheva S."/>
            <person name="Morgado L.N."/>
            <person name="Niskanen T."/>
            <person name="Noordeloos M.E."/>
            <person name="Ohm R.A."/>
            <person name="Ortiz-Santana B."/>
            <person name="Ovrebo C."/>
            <person name="Racz N."/>
            <person name="Riley R."/>
            <person name="Savchenko A."/>
            <person name="Shiryaev A."/>
            <person name="Soop K."/>
            <person name="Spirin V."/>
            <person name="Szebenyi C."/>
            <person name="Tomsovsky M."/>
            <person name="Tulloss R.E."/>
            <person name="Uehling J."/>
            <person name="Grigoriev I.V."/>
            <person name="Vagvolgyi C."/>
            <person name="Papp T."/>
            <person name="Martin F.M."/>
            <person name="Miettinen O."/>
            <person name="Hibbett D.S."/>
            <person name="Nagy L.G."/>
        </authorList>
    </citation>
    <scope>NUCLEOTIDE SEQUENCE [LARGE SCALE GENOMIC DNA]</scope>
    <source>
        <strain evidence="1 2">NL-1719</strain>
    </source>
</reference>
<protein>
    <submittedName>
        <fullName evidence="1">Uncharacterized protein</fullName>
    </submittedName>
</protein>
<evidence type="ECO:0000313" key="2">
    <source>
        <dbReference type="Proteomes" id="UP000308600"/>
    </source>
</evidence>
<evidence type="ECO:0000313" key="1">
    <source>
        <dbReference type="EMBL" id="TFK72956.1"/>
    </source>
</evidence>
<dbReference type="EMBL" id="ML208280">
    <property type="protein sequence ID" value="TFK72956.1"/>
    <property type="molecule type" value="Genomic_DNA"/>
</dbReference>
<proteinExistence type="predicted"/>
<accession>A0ACD3B4X7</accession>
<keyword evidence="2" id="KW-1185">Reference proteome</keyword>
<gene>
    <name evidence="1" type="ORF">BDN72DRAFT_762459</name>
</gene>
<sequence>MPIDRSTALCLACSASLPPRTTRPSFTTECCSKPICEGCLEQNPRLRRYNPCLACLGGVNAVSSSSRTIRNVDGGVTDADVFILDDEEEDDPEGATDDSTVAGRQKATVTGTDKQATPKEAGHTQPGSGKYFINRLDTLQGIAFKLGVDARLMCRLNNLPTSTLSTTPHLLHTREYLLVPGNHISQQCVDDDVLIHTHGTQGTH</sequence>
<organism evidence="1 2">
    <name type="scientific">Pluteus cervinus</name>
    <dbReference type="NCBI Taxonomy" id="181527"/>
    <lineage>
        <taxon>Eukaryota</taxon>
        <taxon>Fungi</taxon>
        <taxon>Dikarya</taxon>
        <taxon>Basidiomycota</taxon>
        <taxon>Agaricomycotina</taxon>
        <taxon>Agaricomycetes</taxon>
        <taxon>Agaricomycetidae</taxon>
        <taxon>Agaricales</taxon>
        <taxon>Pluteineae</taxon>
        <taxon>Pluteaceae</taxon>
        <taxon>Pluteus</taxon>
    </lineage>
</organism>
<dbReference type="Proteomes" id="UP000308600">
    <property type="component" value="Unassembled WGS sequence"/>
</dbReference>
<name>A0ACD3B4X7_9AGAR</name>